<dbReference type="Pfam" id="PF01535">
    <property type="entry name" value="PPR"/>
    <property type="match status" value="3"/>
</dbReference>
<sequence>MFRTINSADDRESDAYTYSSVLKACAETKQLLIGKAVHCHILRSNVYPSRIVYNSLLNMYATCLSSSECDLVKRVFWTMRKRNVVSWNTMISWYAKTARFMKAFRHLVMMLRSGLGPTVVSFVNVFPAISGLEDIEIANMAYGVVIKLGGEYVNDLSVVSSAITMFADLGCLEFARKIFNNCLEKNAHVWNTMIGGYIQNNCPIVALELFNQALEEQDCIDDVTFLLALTAASELQQLDIGQQLHSYLIKSSLVSSVILLNAVVALYSRCNSIGDSFKVFSGMQERDVVSWNTIICALVQNGLDDEGLMLVYEMQKLGFASDGVTITALLSAASNLRNHKVGKETHAYLIRHGIQFNGMESYLIDMYAKSGLVQDAERIFNGNCKGNNDLAVWNAMISGTTQNELVEQSLTIFQQMLMENIMPNAVTLASILPACSQLGSIAMGKLLHGFAIRNFFDENVFVSSALVDMYSKSGAIVHAERVFLKSAEKNSVTYTNMILGYGQHGMGEKAIRLFHSMREIGINPDAITFVAVLSACSYSGLINEGLEIFEQMESEYGIKPSTEHYACIVDMLGRVGRVVEAYDFAQKLGKEGNVSGIWGSLLAACKIHRNFELGKVVANKLLEMEGADRITGYHVLLSNIHAEEGNWEHVKNVREEMLERGLVKEVGCSWIDISGYANCF</sequence>
<proteinExistence type="inferred from homology"/>
<dbReference type="PROSITE" id="PS51375">
    <property type="entry name" value="PPR"/>
    <property type="match status" value="5"/>
</dbReference>
<feature type="repeat" description="PPR" evidence="7">
    <location>
        <begin position="83"/>
        <end position="117"/>
    </location>
</feature>
<comment type="subcellular location">
    <subcellularLocation>
        <location evidence="1">Plastid</location>
        <location evidence="1">Chloroplast</location>
    </subcellularLocation>
</comment>
<organism evidence="8">
    <name type="scientific">Sesamum radiatum</name>
    <name type="common">Black benniseed</name>
    <dbReference type="NCBI Taxonomy" id="300843"/>
    <lineage>
        <taxon>Eukaryota</taxon>
        <taxon>Viridiplantae</taxon>
        <taxon>Streptophyta</taxon>
        <taxon>Embryophyta</taxon>
        <taxon>Tracheophyta</taxon>
        <taxon>Spermatophyta</taxon>
        <taxon>Magnoliopsida</taxon>
        <taxon>eudicotyledons</taxon>
        <taxon>Gunneridae</taxon>
        <taxon>Pentapetalae</taxon>
        <taxon>asterids</taxon>
        <taxon>lamiids</taxon>
        <taxon>Lamiales</taxon>
        <taxon>Pedaliaceae</taxon>
        <taxon>Sesamum</taxon>
    </lineage>
</organism>
<reference evidence="8" key="2">
    <citation type="journal article" date="2024" name="Plant">
        <title>Genomic evolution and insights into agronomic trait innovations of Sesamum species.</title>
        <authorList>
            <person name="Miao H."/>
            <person name="Wang L."/>
            <person name="Qu L."/>
            <person name="Liu H."/>
            <person name="Sun Y."/>
            <person name="Le M."/>
            <person name="Wang Q."/>
            <person name="Wei S."/>
            <person name="Zheng Y."/>
            <person name="Lin W."/>
            <person name="Duan Y."/>
            <person name="Cao H."/>
            <person name="Xiong S."/>
            <person name="Wang X."/>
            <person name="Wei L."/>
            <person name="Li C."/>
            <person name="Ma Q."/>
            <person name="Ju M."/>
            <person name="Zhao R."/>
            <person name="Li G."/>
            <person name="Mu C."/>
            <person name="Tian Q."/>
            <person name="Mei H."/>
            <person name="Zhang T."/>
            <person name="Gao T."/>
            <person name="Zhang H."/>
        </authorList>
    </citation>
    <scope>NUCLEOTIDE SEQUENCE</scope>
    <source>
        <strain evidence="8">G02</strain>
    </source>
</reference>
<dbReference type="GO" id="GO:0009507">
    <property type="term" value="C:chloroplast"/>
    <property type="evidence" value="ECO:0007669"/>
    <property type="project" value="UniProtKB-SubCell"/>
</dbReference>
<comment type="similarity">
    <text evidence="6">Belongs to the PPR family. PCMP-E subfamily.</text>
</comment>
<feature type="repeat" description="PPR" evidence="7">
    <location>
        <begin position="287"/>
        <end position="321"/>
    </location>
</feature>
<dbReference type="InterPro" id="IPR046960">
    <property type="entry name" value="PPR_At4g14850-like_plant"/>
</dbReference>
<dbReference type="EMBL" id="JACGWJ010000008">
    <property type="protein sequence ID" value="KAL0403502.1"/>
    <property type="molecule type" value="Genomic_DNA"/>
</dbReference>
<dbReference type="Pfam" id="PF13812">
    <property type="entry name" value="PPR_3"/>
    <property type="match status" value="1"/>
</dbReference>
<evidence type="ECO:0000256" key="3">
    <source>
        <dbReference type="ARBA" id="ARBA00022640"/>
    </source>
</evidence>
<keyword evidence="2" id="KW-0150">Chloroplast</keyword>
<dbReference type="Pfam" id="PF13041">
    <property type="entry name" value="PPR_2"/>
    <property type="match status" value="3"/>
</dbReference>
<evidence type="ECO:0000313" key="8">
    <source>
        <dbReference type="EMBL" id="KAL0403502.1"/>
    </source>
</evidence>
<feature type="repeat" description="PPR" evidence="7">
    <location>
        <begin position="525"/>
        <end position="555"/>
    </location>
</feature>
<evidence type="ECO:0000256" key="4">
    <source>
        <dbReference type="ARBA" id="ARBA00022737"/>
    </source>
</evidence>
<dbReference type="InterPro" id="IPR046848">
    <property type="entry name" value="E_motif"/>
</dbReference>
<dbReference type="GO" id="GO:0009451">
    <property type="term" value="P:RNA modification"/>
    <property type="evidence" value="ECO:0007669"/>
    <property type="project" value="InterPro"/>
</dbReference>
<name>A0AAW2TFM6_SESRA</name>
<keyword evidence="4" id="KW-0677">Repeat</keyword>
<reference evidence="8" key="1">
    <citation type="submission" date="2020-06" db="EMBL/GenBank/DDBJ databases">
        <authorList>
            <person name="Li T."/>
            <person name="Hu X."/>
            <person name="Zhang T."/>
            <person name="Song X."/>
            <person name="Zhang H."/>
            <person name="Dai N."/>
            <person name="Sheng W."/>
            <person name="Hou X."/>
            <person name="Wei L."/>
        </authorList>
    </citation>
    <scope>NUCLEOTIDE SEQUENCE</scope>
    <source>
        <strain evidence="8">G02</strain>
        <tissue evidence="8">Leaf</tissue>
    </source>
</reference>
<protein>
    <submittedName>
        <fullName evidence="8">Pentatricopeptide repeat-containing protein, chloroplastic</fullName>
    </submittedName>
</protein>
<dbReference type="InterPro" id="IPR011990">
    <property type="entry name" value="TPR-like_helical_dom_sf"/>
</dbReference>
<dbReference type="FunFam" id="1.25.40.10:FF:000496">
    <property type="entry name" value="Pentatricopeptide repeat-containing protein chloroplastic"/>
    <property type="match status" value="1"/>
</dbReference>
<dbReference type="NCBIfam" id="TIGR00756">
    <property type="entry name" value="PPR"/>
    <property type="match status" value="5"/>
</dbReference>
<keyword evidence="3" id="KW-0934">Plastid</keyword>
<evidence type="ECO:0000256" key="7">
    <source>
        <dbReference type="PROSITE-ProRule" id="PRU00708"/>
    </source>
</evidence>
<evidence type="ECO:0000256" key="5">
    <source>
        <dbReference type="ARBA" id="ARBA00022946"/>
    </source>
</evidence>
<dbReference type="GO" id="GO:0003729">
    <property type="term" value="F:mRNA binding"/>
    <property type="evidence" value="ECO:0007669"/>
    <property type="project" value="UniProtKB-ARBA"/>
</dbReference>
<evidence type="ECO:0000256" key="2">
    <source>
        <dbReference type="ARBA" id="ARBA00022528"/>
    </source>
</evidence>
<accession>A0AAW2TFM6</accession>
<dbReference type="Pfam" id="PF20431">
    <property type="entry name" value="E_motif"/>
    <property type="match status" value="1"/>
</dbReference>
<dbReference type="Gene3D" id="1.25.40.10">
    <property type="entry name" value="Tetratricopeptide repeat domain"/>
    <property type="match status" value="4"/>
</dbReference>
<dbReference type="PANTHER" id="PTHR24015:SF116">
    <property type="entry name" value="OS04G0602600 PROTEIN"/>
    <property type="match status" value="1"/>
</dbReference>
<gene>
    <name evidence="8" type="ORF">Sradi_1991000</name>
</gene>
<feature type="repeat" description="PPR" evidence="7">
    <location>
        <begin position="389"/>
        <end position="423"/>
    </location>
</feature>
<comment type="caution">
    <text evidence="8">The sequence shown here is derived from an EMBL/GenBank/DDBJ whole genome shotgun (WGS) entry which is preliminary data.</text>
</comment>
<feature type="repeat" description="PPR" evidence="7">
    <location>
        <begin position="490"/>
        <end position="524"/>
    </location>
</feature>
<dbReference type="AlphaFoldDB" id="A0AAW2TFM6"/>
<dbReference type="FunFam" id="1.25.40.10:FF:000243">
    <property type="entry name" value="Pentatricopeptide repeat-containing protein chloroplastic"/>
    <property type="match status" value="1"/>
</dbReference>
<evidence type="ECO:0000256" key="1">
    <source>
        <dbReference type="ARBA" id="ARBA00004229"/>
    </source>
</evidence>
<keyword evidence="5" id="KW-0809">Transit peptide</keyword>
<dbReference type="FunFam" id="1.25.40.10:FF:000645">
    <property type="entry name" value="Pentatricopeptide repeat-containing protein chloroplastic"/>
    <property type="match status" value="1"/>
</dbReference>
<dbReference type="InterPro" id="IPR002885">
    <property type="entry name" value="PPR_rpt"/>
</dbReference>
<evidence type="ECO:0000256" key="6">
    <source>
        <dbReference type="ARBA" id="ARBA00061659"/>
    </source>
</evidence>
<dbReference type="FunFam" id="1.25.40.10:FF:000797">
    <property type="entry name" value="Pentatricopeptide repeat-containing protein chloroplastic"/>
    <property type="match status" value="1"/>
</dbReference>
<feature type="non-terminal residue" evidence="8">
    <location>
        <position position="680"/>
    </location>
</feature>
<dbReference type="PANTHER" id="PTHR24015">
    <property type="entry name" value="OS07G0578800 PROTEIN-RELATED"/>
    <property type="match status" value="1"/>
</dbReference>